<feature type="domain" description="Ferritin-like diiron" evidence="8">
    <location>
        <begin position="1"/>
        <end position="145"/>
    </location>
</feature>
<comment type="catalytic activity">
    <reaction evidence="7">
        <text>4 Fe(2+) + O2 + 6 H2O = 4 iron(III) oxide-hydroxide + 12 H(+)</text>
        <dbReference type="Rhea" id="RHEA:11972"/>
        <dbReference type="ChEBI" id="CHEBI:15377"/>
        <dbReference type="ChEBI" id="CHEBI:15378"/>
        <dbReference type="ChEBI" id="CHEBI:15379"/>
        <dbReference type="ChEBI" id="CHEBI:29033"/>
        <dbReference type="ChEBI" id="CHEBI:78619"/>
        <dbReference type="EC" id="1.16.3.2"/>
    </reaction>
</comment>
<evidence type="ECO:0000259" key="8">
    <source>
        <dbReference type="PROSITE" id="PS50905"/>
    </source>
</evidence>
<dbReference type="InterPro" id="IPR001519">
    <property type="entry name" value="Ferritin"/>
</dbReference>
<dbReference type="InterPro" id="IPR041719">
    <property type="entry name" value="Ferritin_prok"/>
</dbReference>
<dbReference type="RefSeq" id="WP_184618587.1">
    <property type="nucleotide sequence ID" value="NZ_JACHEX010000001.1"/>
</dbReference>
<keyword evidence="2 7" id="KW-0409">Iron storage</keyword>
<dbReference type="Proteomes" id="UP000555828">
    <property type="component" value="Unassembled WGS sequence"/>
</dbReference>
<organism evidence="9 10">
    <name type="scientific">Thermosipho japonicus</name>
    <dbReference type="NCBI Taxonomy" id="90323"/>
    <lineage>
        <taxon>Bacteria</taxon>
        <taxon>Thermotogati</taxon>
        <taxon>Thermotogota</taxon>
        <taxon>Thermotogae</taxon>
        <taxon>Thermotogales</taxon>
        <taxon>Fervidobacteriaceae</taxon>
        <taxon>Thermosipho</taxon>
    </lineage>
</organism>
<protein>
    <recommendedName>
        <fullName evidence="7">Ferritin</fullName>
        <ecNumber evidence="7">1.16.3.2</ecNumber>
    </recommendedName>
</protein>
<feature type="binding site" evidence="6">
    <location>
        <position position="53"/>
    </location>
    <ligand>
        <name>Fe cation</name>
        <dbReference type="ChEBI" id="CHEBI:24875"/>
        <label>1</label>
    </ligand>
</feature>
<evidence type="ECO:0000256" key="5">
    <source>
        <dbReference type="ARBA" id="ARBA00023004"/>
    </source>
</evidence>
<dbReference type="GO" id="GO:0006879">
    <property type="term" value="P:intracellular iron ion homeostasis"/>
    <property type="evidence" value="ECO:0007669"/>
    <property type="project" value="UniProtKB-KW"/>
</dbReference>
<comment type="similarity">
    <text evidence="1 7">Belongs to the ferritin family. Prokaryotic subfamily.</text>
</comment>
<feature type="binding site" evidence="6">
    <location>
        <position position="127"/>
    </location>
    <ligand>
        <name>Fe cation</name>
        <dbReference type="ChEBI" id="CHEBI:24875"/>
        <label>1</label>
    </ligand>
</feature>
<evidence type="ECO:0000256" key="4">
    <source>
        <dbReference type="ARBA" id="ARBA00023002"/>
    </source>
</evidence>
<proteinExistence type="inferred from homology"/>
<reference evidence="9 10" key="1">
    <citation type="submission" date="2020-08" db="EMBL/GenBank/DDBJ databases">
        <title>Genomic Encyclopedia of Type Strains, Phase IV (KMG-IV): sequencing the most valuable type-strain genomes for metagenomic binning, comparative biology and taxonomic classification.</title>
        <authorList>
            <person name="Goeker M."/>
        </authorList>
    </citation>
    <scope>NUCLEOTIDE SEQUENCE [LARGE SCALE GENOMIC DNA]</scope>
    <source>
        <strain evidence="9 10">DSM 13481</strain>
    </source>
</reference>
<evidence type="ECO:0000313" key="9">
    <source>
        <dbReference type="EMBL" id="MBB6061834.1"/>
    </source>
</evidence>
<dbReference type="FunFam" id="1.20.1260.10:FF:000001">
    <property type="entry name" value="Non-heme ferritin"/>
    <property type="match status" value="1"/>
</dbReference>
<dbReference type="GO" id="GO:0042802">
    <property type="term" value="F:identical protein binding"/>
    <property type="evidence" value="ECO:0007669"/>
    <property type="project" value="UniProtKB-ARBA"/>
</dbReference>
<dbReference type="GO" id="GO:0004322">
    <property type="term" value="F:ferroxidase activity"/>
    <property type="evidence" value="ECO:0007669"/>
    <property type="project" value="TreeGrafter"/>
</dbReference>
<keyword evidence="7" id="KW-0963">Cytoplasm</keyword>
<dbReference type="CDD" id="cd01055">
    <property type="entry name" value="Nonheme_Ferritin"/>
    <property type="match status" value="1"/>
</dbReference>
<dbReference type="InterPro" id="IPR008331">
    <property type="entry name" value="Ferritin_DPS_dom"/>
</dbReference>
<dbReference type="GO" id="GO:0006826">
    <property type="term" value="P:iron ion transport"/>
    <property type="evidence" value="ECO:0007669"/>
    <property type="project" value="InterPro"/>
</dbReference>
<feature type="binding site" evidence="6">
    <location>
        <position position="94"/>
    </location>
    <ligand>
        <name>Fe cation</name>
        <dbReference type="ChEBI" id="CHEBI:24875"/>
        <label>1</label>
    </ligand>
</feature>
<dbReference type="PANTHER" id="PTHR11431">
    <property type="entry name" value="FERRITIN"/>
    <property type="match status" value="1"/>
</dbReference>
<dbReference type="EMBL" id="JACHEX010000001">
    <property type="protein sequence ID" value="MBB6061834.1"/>
    <property type="molecule type" value="Genomic_DNA"/>
</dbReference>
<dbReference type="SUPFAM" id="SSF47240">
    <property type="entry name" value="Ferritin-like"/>
    <property type="match status" value="1"/>
</dbReference>
<name>A0A841GL31_9BACT</name>
<evidence type="ECO:0000256" key="3">
    <source>
        <dbReference type="ARBA" id="ARBA00022723"/>
    </source>
</evidence>
<evidence type="ECO:0000313" key="10">
    <source>
        <dbReference type="Proteomes" id="UP000555828"/>
    </source>
</evidence>
<feature type="binding site" evidence="6">
    <location>
        <position position="17"/>
    </location>
    <ligand>
        <name>Fe cation</name>
        <dbReference type="ChEBI" id="CHEBI:24875"/>
        <label>1</label>
    </ligand>
</feature>
<keyword evidence="5 6" id="KW-0408">Iron</keyword>
<dbReference type="GO" id="GO:0005829">
    <property type="term" value="C:cytosol"/>
    <property type="evidence" value="ECO:0007669"/>
    <property type="project" value="TreeGrafter"/>
</dbReference>
<sequence length="172" mass="20518">MLKDKMAEALNKQINEELYSAYLYLSMSAYFEDMGLKGFANWMKVQAMEEKDHAMKVYNYLVNQGARVKLYEIKEPPFEFGSIKNTFEEVLKHEQHITRKINELVDIAEELKDRPTFNFLQWYIDEQVEEEENAREILTRLEFVGDNKNALFMLDRELAQRQYVPLNMNREG</sequence>
<dbReference type="GO" id="GO:0008199">
    <property type="term" value="F:ferric iron binding"/>
    <property type="evidence" value="ECO:0007669"/>
    <property type="project" value="InterPro"/>
</dbReference>
<feature type="binding site" evidence="6">
    <location>
        <position position="50"/>
    </location>
    <ligand>
        <name>Fe cation</name>
        <dbReference type="ChEBI" id="CHEBI:24875"/>
        <label>1</label>
    </ligand>
</feature>
<dbReference type="Pfam" id="PF00210">
    <property type="entry name" value="Ferritin"/>
    <property type="match status" value="1"/>
</dbReference>
<keyword evidence="3 6" id="KW-0479">Metal-binding</keyword>
<dbReference type="AlphaFoldDB" id="A0A841GL31"/>
<gene>
    <name evidence="9" type="ORF">HNP65_000256</name>
</gene>
<comment type="function">
    <text evidence="7">Iron-storage protein.</text>
</comment>
<keyword evidence="4 9" id="KW-0560">Oxidoreductase</keyword>
<dbReference type="InterPro" id="IPR012347">
    <property type="entry name" value="Ferritin-like"/>
</dbReference>
<keyword evidence="10" id="KW-1185">Reference proteome</keyword>
<dbReference type="InterPro" id="IPR009040">
    <property type="entry name" value="Ferritin-like_diiron"/>
</dbReference>
<evidence type="ECO:0000256" key="6">
    <source>
        <dbReference type="PIRSR" id="PIRSR601519-1"/>
    </source>
</evidence>
<dbReference type="Gene3D" id="1.20.1260.10">
    <property type="match status" value="1"/>
</dbReference>
<dbReference type="InterPro" id="IPR009078">
    <property type="entry name" value="Ferritin-like_SF"/>
</dbReference>
<comment type="caution">
    <text evidence="9">The sequence shown here is derived from an EMBL/GenBank/DDBJ whole genome shotgun (WGS) entry which is preliminary data.</text>
</comment>
<dbReference type="PROSITE" id="PS50905">
    <property type="entry name" value="FERRITIN_LIKE"/>
    <property type="match status" value="1"/>
</dbReference>
<accession>A0A841GL31</accession>
<comment type="subcellular location">
    <subcellularLocation>
        <location evidence="7">Cytoplasm</location>
    </subcellularLocation>
</comment>
<evidence type="ECO:0000256" key="1">
    <source>
        <dbReference type="ARBA" id="ARBA00006950"/>
    </source>
</evidence>
<dbReference type="GO" id="GO:0008198">
    <property type="term" value="F:ferrous iron binding"/>
    <property type="evidence" value="ECO:0007669"/>
    <property type="project" value="TreeGrafter"/>
</dbReference>
<dbReference type="PANTHER" id="PTHR11431:SF127">
    <property type="entry name" value="BACTERIAL NON-HEME FERRITIN"/>
    <property type="match status" value="1"/>
</dbReference>
<evidence type="ECO:0000256" key="2">
    <source>
        <dbReference type="ARBA" id="ARBA00022434"/>
    </source>
</evidence>
<dbReference type="EC" id="1.16.3.2" evidence="7"/>
<evidence type="ECO:0000256" key="7">
    <source>
        <dbReference type="RuleBase" id="RU361145"/>
    </source>
</evidence>